<evidence type="ECO:0000313" key="1">
    <source>
        <dbReference type="EMBL" id="KAI3782057.1"/>
    </source>
</evidence>
<name>A0ACB9GFA7_CICIN</name>
<reference evidence="2" key="1">
    <citation type="journal article" date="2022" name="Mol. Ecol. Resour.">
        <title>The genomes of chicory, endive, great burdock and yacon provide insights into Asteraceae palaeo-polyploidization history and plant inulin production.</title>
        <authorList>
            <person name="Fan W."/>
            <person name="Wang S."/>
            <person name="Wang H."/>
            <person name="Wang A."/>
            <person name="Jiang F."/>
            <person name="Liu H."/>
            <person name="Zhao H."/>
            <person name="Xu D."/>
            <person name="Zhang Y."/>
        </authorList>
    </citation>
    <scope>NUCLEOTIDE SEQUENCE [LARGE SCALE GENOMIC DNA]</scope>
    <source>
        <strain evidence="2">cv. Punajuju</strain>
    </source>
</reference>
<keyword evidence="2" id="KW-1185">Reference proteome</keyword>
<comment type="caution">
    <text evidence="1">The sequence shown here is derived from an EMBL/GenBank/DDBJ whole genome shotgun (WGS) entry which is preliminary data.</text>
</comment>
<organism evidence="1 2">
    <name type="scientific">Cichorium intybus</name>
    <name type="common">Chicory</name>
    <dbReference type="NCBI Taxonomy" id="13427"/>
    <lineage>
        <taxon>Eukaryota</taxon>
        <taxon>Viridiplantae</taxon>
        <taxon>Streptophyta</taxon>
        <taxon>Embryophyta</taxon>
        <taxon>Tracheophyta</taxon>
        <taxon>Spermatophyta</taxon>
        <taxon>Magnoliopsida</taxon>
        <taxon>eudicotyledons</taxon>
        <taxon>Gunneridae</taxon>
        <taxon>Pentapetalae</taxon>
        <taxon>asterids</taxon>
        <taxon>campanulids</taxon>
        <taxon>Asterales</taxon>
        <taxon>Asteraceae</taxon>
        <taxon>Cichorioideae</taxon>
        <taxon>Cichorieae</taxon>
        <taxon>Cichoriinae</taxon>
        <taxon>Cichorium</taxon>
    </lineage>
</organism>
<proteinExistence type="predicted"/>
<sequence>MALLQKLLNKKPPDGLLDVFERVYVFDSCFRLETWDQEAYKAYVRNVTSQFQETNPDSSIMILNFREVEAANKIQGLLSRYYLTIMDYPKHYEGCPLLSMEAFHHFLRSSDSWLSLGQQNVLLIHCELGGWPVLAFMLAALLLYRKDFTSENRALELVHKLAPKSDILSMMSPLDPSGSQLRYLQYVLKRNAAEQYWPPTDKALKLDCVIITMIPDFDGKGGCRPIFRIFGRDPLLRFERTPQLLFPNPRSRQNFRSYNKATYKLVKFDINCNIQGDIVLECINLDDMVKETIMYRVMFNTAFIKSQTLMLNRDEIDVNWDKKNQFHKDFKVELLFSGMDPTDSKVPVDLSDSLQTIPIKNQGKEGRSSLPPVPASDQPVSRPPAPPPPPPAPSKIDGGGGPFPPPLGGGQQSPPPATKAPIPRAPPPPKSKPAPPPPPPPPPHSPPPPPPPDSSANGNKCGAAVPTPPPNPPNSKPPTRPTPHKSQRVKYLKPLHWWKIDRVREGSLWDVAEKSGEAARAPEIDISEVEILFSVIVPKAKSKAANEPEKLQQGNRGELGKLGKYELFFMELTKVPRPEAKLAVFSYKLQFSTQIMGSVKLRGIMQTILSLGNALNQGTARGAAVGFKLNSLLKLSDTKVTKLNDTHTRSEKMTLMHYLCKVLADKQPELLDFSKELGSLEPASKIQLKILAEEMQDFTKGLEKVVQEKELCKKDGHVSKRFRKSVKTFLASAEPDVSSLASLHSRLGISVDALITYFGEDPKRVQYESRPYESVVETLRHFVRMFNQAHEENCKQIEAEKKAAQKESEQETLKGAEQDKLKAEENEKYKTITEADSRRKRDRVFDSQAWMGGGCCWPVRFPAEATAVGDDS</sequence>
<evidence type="ECO:0000313" key="2">
    <source>
        <dbReference type="Proteomes" id="UP001055811"/>
    </source>
</evidence>
<protein>
    <submittedName>
        <fullName evidence="1">Uncharacterized protein</fullName>
    </submittedName>
</protein>
<accession>A0ACB9GFA7</accession>
<reference evidence="1 2" key="2">
    <citation type="journal article" date="2022" name="Mol. Ecol. Resour.">
        <title>The genomes of chicory, endive, great burdock and yacon provide insights into Asteraceae paleo-polyploidization history and plant inulin production.</title>
        <authorList>
            <person name="Fan W."/>
            <person name="Wang S."/>
            <person name="Wang H."/>
            <person name="Wang A."/>
            <person name="Jiang F."/>
            <person name="Liu H."/>
            <person name="Zhao H."/>
            <person name="Xu D."/>
            <person name="Zhang Y."/>
        </authorList>
    </citation>
    <scope>NUCLEOTIDE SEQUENCE [LARGE SCALE GENOMIC DNA]</scope>
    <source>
        <strain evidence="2">cv. Punajuju</strain>
        <tissue evidence="1">Leaves</tissue>
    </source>
</reference>
<dbReference type="Proteomes" id="UP001055811">
    <property type="component" value="Linkage Group LG02"/>
</dbReference>
<dbReference type="EMBL" id="CM042010">
    <property type="protein sequence ID" value="KAI3782057.1"/>
    <property type="molecule type" value="Genomic_DNA"/>
</dbReference>
<gene>
    <name evidence="1" type="ORF">L2E82_12089</name>
</gene>